<reference evidence="1" key="1">
    <citation type="submission" date="2021-01" db="EMBL/GenBank/DDBJ databases">
        <authorList>
            <person name="Corre E."/>
            <person name="Pelletier E."/>
            <person name="Niang G."/>
            <person name="Scheremetjew M."/>
            <person name="Finn R."/>
            <person name="Kale V."/>
            <person name="Holt S."/>
            <person name="Cochrane G."/>
            <person name="Meng A."/>
            <person name="Brown T."/>
            <person name="Cohen L."/>
        </authorList>
    </citation>
    <scope>NUCLEOTIDE SEQUENCE</scope>
    <source>
        <strain evidence="1">379</strain>
    </source>
</reference>
<gene>
    <name evidence="1" type="ORF">EHUX00137_LOCUS47864</name>
</gene>
<sequence>MLLFAPLATLSPPHRARCPPITCCGAAAGGFSSAALTLELQRRGLQTALEDLAEDGPSAFKSPTKVIEYVMVNLQHNAGGIAEAFRFAARSPGQSSFVSGMALSDKRVAWRTAKFIGGYVSGRAVGLDDFTAEVEEHYSWLVGCTAWSFAVTHPVTFEPLARSAEKDFLREYVLLVDDRPVSVQLLYDWGCWCYLVWRIDFLDGVPEESYLAAVDQQQLDCDEEREGGVRDRGGSL</sequence>
<evidence type="ECO:0000313" key="1">
    <source>
        <dbReference type="EMBL" id="CAE0600785.1"/>
    </source>
</evidence>
<name>A0A7S3U416_EMIHU</name>
<accession>A0A7S3U416</accession>
<dbReference type="AlphaFoldDB" id="A0A7S3U416"/>
<organism evidence="1">
    <name type="scientific">Emiliania huxleyi</name>
    <name type="common">Coccolithophore</name>
    <name type="synonym">Pontosphaera huxleyi</name>
    <dbReference type="NCBI Taxonomy" id="2903"/>
    <lineage>
        <taxon>Eukaryota</taxon>
        <taxon>Haptista</taxon>
        <taxon>Haptophyta</taxon>
        <taxon>Prymnesiophyceae</taxon>
        <taxon>Isochrysidales</taxon>
        <taxon>Noelaerhabdaceae</taxon>
        <taxon>Emiliania</taxon>
    </lineage>
</organism>
<proteinExistence type="predicted"/>
<protein>
    <submittedName>
        <fullName evidence="1">Uncharacterized protein</fullName>
    </submittedName>
</protein>
<dbReference type="EMBL" id="HBIR01061646">
    <property type="protein sequence ID" value="CAE0600785.1"/>
    <property type="molecule type" value="Transcribed_RNA"/>
</dbReference>